<feature type="signal peptide" evidence="1">
    <location>
        <begin position="1"/>
        <end position="21"/>
    </location>
</feature>
<accession>A0ABS2KLF5</accession>
<evidence type="ECO:0000313" key="3">
    <source>
        <dbReference type="Proteomes" id="UP001430193"/>
    </source>
</evidence>
<feature type="chain" id="PRO_5046308750" description="Lipoprotein" evidence="1">
    <location>
        <begin position="22"/>
        <end position="191"/>
    </location>
</feature>
<sequence>MTLRASTLLAAVLILAGCATTDPSITVIHRIPHGSTVAVVMFSDCQIADQASCDGSGLAAGSIFVRVLAQKPGMHAVSLPRPVGAKAPLSDGAAVAYAKAKGYRYVMNGEVQDYYQTGHLALHANRAGISVRVLNTSNGQAVVTYTYQERSKTHLTSPDDMLEDMAKQLAFSMDADSKRLHQGNFIFYKGS</sequence>
<gene>
    <name evidence="2" type="ORF">ISS99_20205</name>
</gene>
<evidence type="ECO:0008006" key="4">
    <source>
        <dbReference type="Google" id="ProtNLM"/>
    </source>
</evidence>
<keyword evidence="1" id="KW-0732">Signal</keyword>
<evidence type="ECO:0000256" key="1">
    <source>
        <dbReference type="SAM" id="SignalP"/>
    </source>
</evidence>
<comment type="caution">
    <text evidence="2">The sequence shown here is derived from an EMBL/GenBank/DDBJ whole genome shotgun (WGS) entry which is preliminary data.</text>
</comment>
<reference evidence="2" key="1">
    <citation type="submission" date="2020-10" db="EMBL/GenBank/DDBJ databases">
        <title>Phylogeny of dyella-like bacteria.</title>
        <authorList>
            <person name="Fu J."/>
        </authorList>
    </citation>
    <scope>NUCLEOTIDE SEQUENCE</scope>
    <source>
        <strain evidence="2">DHON07</strain>
    </source>
</reference>
<protein>
    <recommendedName>
        <fullName evidence="4">Lipoprotein</fullName>
    </recommendedName>
</protein>
<dbReference type="PROSITE" id="PS51257">
    <property type="entry name" value="PROKAR_LIPOPROTEIN"/>
    <property type="match status" value="1"/>
</dbReference>
<dbReference type="Proteomes" id="UP001430193">
    <property type="component" value="Unassembled WGS sequence"/>
</dbReference>
<keyword evidence="3" id="KW-1185">Reference proteome</keyword>
<name>A0ABS2KLF5_9GAMM</name>
<dbReference type="EMBL" id="JADIKF010000040">
    <property type="protein sequence ID" value="MBM7131855.1"/>
    <property type="molecule type" value="Genomic_DNA"/>
</dbReference>
<dbReference type="RefSeq" id="WP_204633402.1">
    <property type="nucleotide sequence ID" value="NZ_BSOC01000001.1"/>
</dbReference>
<proteinExistence type="predicted"/>
<organism evidence="2 3">
    <name type="scientific">Dyella mobilis</name>
    <dbReference type="NCBI Taxonomy" id="1849582"/>
    <lineage>
        <taxon>Bacteria</taxon>
        <taxon>Pseudomonadati</taxon>
        <taxon>Pseudomonadota</taxon>
        <taxon>Gammaproteobacteria</taxon>
        <taxon>Lysobacterales</taxon>
        <taxon>Rhodanobacteraceae</taxon>
        <taxon>Dyella</taxon>
    </lineage>
</organism>
<evidence type="ECO:0000313" key="2">
    <source>
        <dbReference type="EMBL" id="MBM7131855.1"/>
    </source>
</evidence>